<evidence type="ECO:0000313" key="6">
    <source>
        <dbReference type="Proteomes" id="UP001596435"/>
    </source>
</evidence>
<gene>
    <name evidence="5" type="ORF">ACFQMG_17045</name>
</gene>
<organism evidence="5 6">
    <name type="scientific">Kitasatospora paranensis</name>
    <dbReference type="NCBI Taxonomy" id="258053"/>
    <lineage>
        <taxon>Bacteria</taxon>
        <taxon>Bacillati</taxon>
        <taxon>Actinomycetota</taxon>
        <taxon>Actinomycetes</taxon>
        <taxon>Kitasatosporales</taxon>
        <taxon>Streptomycetaceae</taxon>
        <taxon>Kitasatospora</taxon>
    </lineage>
</organism>
<evidence type="ECO:0000256" key="3">
    <source>
        <dbReference type="SAM" id="Phobius"/>
    </source>
</evidence>
<dbReference type="SMART" id="SM00331">
    <property type="entry name" value="PP2C_SIG"/>
    <property type="match status" value="1"/>
</dbReference>
<dbReference type="Pfam" id="PF07228">
    <property type="entry name" value="SpoIIE"/>
    <property type="match status" value="1"/>
</dbReference>
<keyword evidence="6" id="KW-1185">Reference proteome</keyword>
<comment type="caution">
    <text evidence="5">The sequence shown here is derived from an EMBL/GenBank/DDBJ whole genome shotgun (WGS) entry which is preliminary data.</text>
</comment>
<evidence type="ECO:0000256" key="2">
    <source>
        <dbReference type="SAM" id="MobiDB-lite"/>
    </source>
</evidence>
<keyword evidence="3" id="KW-1133">Transmembrane helix</keyword>
<accession>A0ABW2FVK4</accession>
<dbReference type="Proteomes" id="UP001596435">
    <property type="component" value="Unassembled WGS sequence"/>
</dbReference>
<dbReference type="Gene3D" id="3.60.40.10">
    <property type="entry name" value="PPM-type phosphatase domain"/>
    <property type="match status" value="1"/>
</dbReference>
<feature type="domain" description="PPM-type phosphatase" evidence="4">
    <location>
        <begin position="139"/>
        <end position="363"/>
    </location>
</feature>
<name>A0ABW2FVK4_9ACTN</name>
<feature type="transmembrane region" description="Helical" evidence="3">
    <location>
        <begin position="46"/>
        <end position="74"/>
    </location>
</feature>
<feature type="region of interest" description="Disordered" evidence="2">
    <location>
        <begin position="364"/>
        <end position="386"/>
    </location>
</feature>
<keyword evidence="3" id="KW-0812">Transmembrane</keyword>
<keyword evidence="3" id="KW-0472">Membrane</keyword>
<dbReference type="RefSeq" id="WP_345708522.1">
    <property type="nucleotide sequence ID" value="NZ_BAABKV010000001.1"/>
</dbReference>
<reference evidence="6" key="1">
    <citation type="journal article" date="2019" name="Int. J. Syst. Evol. Microbiol.">
        <title>The Global Catalogue of Microorganisms (GCM) 10K type strain sequencing project: providing services to taxonomists for standard genome sequencing and annotation.</title>
        <authorList>
            <consortium name="The Broad Institute Genomics Platform"/>
            <consortium name="The Broad Institute Genome Sequencing Center for Infectious Disease"/>
            <person name="Wu L."/>
            <person name="Ma J."/>
        </authorList>
    </citation>
    <scope>NUCLEOTIDE SEQUENCE [LARGE SCALE GENOMIC DNA]</scope>
    <source>
        <strain evidence="6">CGMCC 1.12859</strain>
    </source>
</reference>
<sequence length="386" mass="40185">MLPTDQGRPRRPSRALVLIPLGLIVAICAVDVLAPPSIHLGPLLVAAPAITAAFAGAWLTAAVGVLAVAAQVFIGAARGVLATENLQAQIGALVLVSGLIVLFCLVRARHERQLTRTRSVAQAAQQVLLQPLPEHSGPLEIASLYIAAEQDADIGGDVFAAARTDDSTRLLIGDVRGKGLAAVNHAALIAGAFRAAAHRRATLPALAVHLDGAIRWDTTQWSPDADVVNEAFATAALLDIPDREPVVHTVTCGHPPPLLLRDGTALLLDPAHSALPLGLGTLAGPADHRTETFAFEEGDLLFLHTDGVVEARNGEGAFYPLAERAAAWSGLTPERFLQRLYADLLAHTGGHLGDDAAMVAVRRRRPAHRDGPAPAGRTGTGAPGAG</sequence>
<evidence type="ECO:0000313" key="5">
    <source>
        <dbReference type="EMBL" id="MFC7181265.1"/>
    </source>
</evidence>
<dbReference type="SUPFAM" id="SSF81606">
    <property type="entry name" value="PP2C-like"/>
    <property type="match status" value="1"/>
</dbReference>
<dbReference type="InterPro" id="IPR001932">
    <property type="entry name" value="PPM-type_phosphatase-like_dom"/>
</dbReference>
<evidence type="ECO:0000259" key="4">
    <source>
        <dbReference type="SMART" id="SM00331"/>
    </source>
</evidence>
<dbReference type="EC" id="3.1.3.16" evidence="5"/>
<dbReference type="PANTHER" id="PTHR43156">
    <property type="entry name" value="STAGE II SPORULATION PROTEIN E-RELATED"/>
    <property type="match status" value="1"/>
</dbReference>
<keyword evidence="1 5" id="KW-0378">Hydrolase</keyword>
<feature type="transmembrane region" description="Helical" evidence="3">
    <location>
        <begin position="15"/>
        <end position="34"/>
    </location>
</feature>
<protein>
    <submittedName>
        <fullName evidence="5">PP2C family protein-serine/threonine phosphatase</fullName>
        <ecNumber evidence="5">3.1.3.16</ecNumber>
    </submittedName>
</protein>
<dbReference type="InterPro" id="IPR052016">
    <property type="entry name" value="Bact_Sigma-Reg"/>
</dbReference>
<dbReference type="PANTHER" id="PTHR43156:SF2">
    <property type="entry name" value="STAGE II SPORULATION PROTEIN E"/>
    <property type="match status" value="1"/>
</dbReference>
<dbReference type="GO" id="GO:0004722">
    <property type="term" value="F:protein serine/threonine phosphatase activity"/>
    <property type="evidence" value="ECO:0007669"/>
    <property type="project" value="UniProtKB-EC"/>
</dbReference>
<feature type="transmembrane region" description="Helical" evidence="3">
    <location>
        <begin position="86"/>
        <end position="106"/>
    </location>
</feature>
<dbReference type="EMBL" id="JBHTAJ010000029">
    <property type="protein sequence ID" value="MFC7181265.1"/>
    <property type="molecule type" value="Genomic_DNA"/>
</dbReference>
<evidence type="ECO:0000256" key="1">
    <source>
        <dbReference type="ARBA" id="ARBA00022801"/>
    </source>
</evidence>
<dbReference type="InterPro" id="IPR036457">
    <property type="entry name" value="PPM-type-like_dom_sf"/>
</dbReference>
<proteinExistence type="predicted"/>